<accession>A0A3Q7JPB2</accession>
<reference evidence="1" key="1">
    <citation type="journal article" date="2012" name="Nature">
        <title>The tomato genome sequence provides insights into fleshy fruit evolution.</title>
        <authorList>
            <consortium name="Tomato Genome Consortium"/>
        </authorList>
    </citation>
    <scope>NUCLEOTIDE SEQUENCE [LARGE SCALE GENOMIC DNA]</scope>
    <source>
        <strain evidence="1">cv. Heinz 1706</strain>
    </source>
</reference>
<protein>
    <submittedName>
        <fullName evidence="1">Uncharacterized protein</fullName>
    </submittedName>
</protein>
<dbReference type="Proteomes" id="UP000004994">
    <property type="component" value="Chromosome 11"/>
</dbReference>
<evidence type="ECO:0000313" key="2">
    <source>
        <dbReference type="Proteomes" id="UP000004994"/>
    </source>
</evidence>
<evidence type="ECO:0000313" key="1">
    <source>
        <dbReference type="EnsemblPlants" id="Solyc11g068465.1.1"/>
    </source>
</evidence>
<proteinExistence type="predicted"/>
<keyword evidence="2" id="KW-1185">Reference proteome</keyword>
<organism evidence="1">
    <name type="scientific">Solanum lycopersicum</name>
    <name type="common">Tomato</name>
    <name type="synonym">Lycopersicon esculentum</name>
    <dbReference type="NCBI Taxonomy" id="4081"/>
    <lineage>
        <taxon>Eukaryota</taxon>
        <taxon>Viridiplantae</taxon>
        <taxon>Streptophyta</taxon>
        <taxon>Embryophyta</taxon>
        <taxon>Tracheophyta</taxon>
        <taxon>Spermatophyta</taxon>
        <taxon>Magnoliopsida</taxon>
        <taxon>eudicotyledons</taxon>
        <taxon>Gunneridae</taxon>
        <taxon>Pentapetalae</taxon>
        <taxon>asterids</taxon>
        <taxon>lamiids</taxon>
        <taxon>Solanales</taxon>
        <taxon>Solanaceae</taxon>
        <taxon>Solanoideae</taxon>
        <taxon>Solaneae</taxon>
        <taxon>Solanum</taxon>
        <taxon>Solanum subgen. Lycopersicon</taxon>
    </lineage>
</organism>
<dbReference type="InParanoid" id="A0A3Q7JPB2"/>
<sequence>MKPDNGYYNPEKDYFQKVNLSLSCYLVRPVHRHGCFSKNKKPNGSALAWQIMTMSKSSIALILSPPWL</sequence>
<reference evidence="1" key="2">
    <citation type="submission" date="2019-01" db="UniProtKB">
        <authorList>
            <consortium name="EnsemblPlants"/>
        </authorList>
    </citation>
    <scope>IDENTIFICATION</scope>
    <source>
        <strain evidence="1">cv. Heinz 1706</strain>
    </source>
</reference>
<dbReference type="EnsemblPlants" id="Solyc11g068465.1.1">
    <property type="protein sequence ID" value="Solyc11g068465.1.1"/>
    <property type="gene ID" value="Solyc11g068465.1"/>
</dbReference>
<dbReference type="Gramene" id="Solyc11g068465.1.1">
    <property type="protein sequence ID" value="Solyc11g068465.1.1"/>
    <property type="gene ID" value="Solyc11g068465.1"/>
</dbReference>
<dbReference type="AlphaFoldDB" id="A0A3Q7JPB2"/>
<name>A0A3Q7JPB2_SOLLC</name>